<sequence>MSGMLKIGDRFSSFVDANTLPFNGSLTTALFEYLIEEHLTECDGCPKRMQVANFGIEKFFHQKQLYLQILGDWGFFLRALSIRDLGFSKLIQWGALTHFLCHIVPKNITIV</sequence>
<evidence type="ECO:0000313" key="1">
    <source>
        <dbReference type="EMBL" id="KAJ8964373.1"/>
    </source>
</evidence>
<accession>A0ABQ9ITH7</accession>
<dbReference type="EMBL" id="JAPWTJ010002805">
    <property type="protein sequence ID" value="KAJ8964373.1"/>
    <property type="molecule type" value="Genomic_DNA"/>
</dbReference>
<evidence type="ECO:0000313" key="2">
    <source>
        <dbReference type="Proteomes" id="UP001162164"/>
    </source>
</evidence>
<protein>
    <submittedName>
        <fullName evidence="1">Uncharacterized protein</fullName>
    </submittedName>
</protein>
<dbReference type="Proteomes" id="UP001162164">
    <property type="component" value="Unassembled WGS sequence"/>
</dbReference>
<reference evidence="1" key="1">
    <citation type="journal article" date="2023" name="Insect Mol. Biol.">
        <title>Genome sequencing provides insights into the evolution of gene families encoding plant cell wall-degrading enzymes in longhorned beetles.</title>
        <authorList>
            <person name="Shin N.R."/>
            <person name="Okamura Y."/>
            <person name="Kirsch R."/>
            <person name="Pauchet Y."/>
        </authorList>
    </citation>
    <scope>NUCLEOTIDE SEQUENCE</scope>
    <source>
        <strain evidence="1">MMC_N1</strain>
    </source>
</reference>
<comment type="caution">
    <text evidence="1">The sequence shown here is derived from an EMBL/GenBank/DDBJ whole genome shotgun (WGS) entry which is preliminary data.</text>
</comment>
<organism evidence="1 2">
    <name type="scientific">Molorchus minor</name>
    <dbReference type="NCBI Taxonomy" id="1323400"/>
    <lineage>
        <taxon>Eukaryota</taxon>
        <taxon>Metazoa</taxon>
        <taxon>Ecdysozoa</taxon>
        <taxon>Arthropoda</taxon>
        <taxon>Hexapoda</taxon>
        <taxon>Insecta</taxon>
        <taxon>Pterygota</taxon>
        <taxon>Neoptera</taxon>
        <taxon>Endopterygota</taxon>
        <taxon>Coleoptera</taxon>
        <taxon>Polyphaga</taxon>
        <taxon>Cucujiformia</taxon>
        <taxon>Chrysomeloidea</taxon>
        <taxon>Cerambycidae</taxon>
        <taxon>Lamiinae</taxon>
        <taxon>Monochamini</taxon>
        <taxon>Molorchus</taxon>
    </lineage>
</organism>
<name>A0ABQ9ITH7_9CUCU</name>
<gene>
    <name evidence="1" type="ORF">NQ317_015945</name>
</gene>
<proteinExistence type="predicted"/>
<keyword evidence="2" id="KW-1185">Reference proteome</keyword>